<accession>A0A2I2GNL3</accession>
<dbReference type="AlphaFoldDB" id="A0A2I2GNL3"/>
<feature type="region of interest" description="Disordered" evidence="1">
    <location>
        <begin position="399"/>
        <end position="426"/>
    </location>
</feature>
<dbReference type="Proteomes" id="UP000234275">
    <property type="component" value="Unassembled WGS sequence"/>
</dbReference>
<dbReference type="EMBL" id="MSFO01000001">
    <property type="protein sequence ID" value="PLB54467.1"/>
    <property type="molecule type" value="Genomic_DNA"/>
</dbReference>
<reference evidence="2 3" key="1">
    <citation type="submission" date="2016-12" db="EMBL/GenBank/DDBJ databases">
        <title>The genomes of Aspergillus section Nigri reveals drivers in fungal speciation.</title>
        <authorList>
            <consortium name="DOE Joint Genome Institute"/>
            <person name="Vesth T.C."/>
            <person name="Nybo J."/>
            <person name="Theobald S."/>
            <person name="Brandl J."/>
            <person name="Frisvad J.C."/>
            <person name="Nielsen K.F."/>
            <person name="Lyhne E.K."/>
            <person name="Kogle M.E."/>
            <person name="Kuo A."/>
            <person name="Riley R."/>
            <person name="Clum A."/>
            <person name="Nolan M."/>
            <person name="Lipzen A."/>
            <person name="Salamov A."/>
            <person name="Henrissat B."/>
            <person name="Wiebenga A."/>
            <person name="De Vries R.P."/>
            <person name="Grigoriev I.V."/>
            <person name="Mortensen U.H."/>
            <person name="Andersen M.R."/>
            <person name="Baker S.E."/>
        </authorList>
    </citation>
    <scope>NUCLEOTIDE SEQUENCE [LARGE SCALE GENOMIC DNA]</scope>
    <source>
        <strain evidence="2 3">IBT 23096</strain>
    </source>
</reference>
<dbReference type="STRING" id="1392250.A0A2I2GNL3"/>
<feature type="compositionally biased region" description="Acidic residues" evidence="1">
    <location>
        <begin position="294"/>
        <end position="313"/>
    </location>
</feature>
<evidence type="ECO:0008006" key="4">
    <source>
        <dbReference type="Google" id="ProtNLM"/>
    </source>
</evidence>
<proteinExistence type="predicted"/>
<feature type="compositionally biased region" description="Basic and acidic residues" evidence="1">
    <location>
        <begin position="414"/>
        <end position="426"/>
    </location>
</feature>
<evidence type="ECO:0000256" key="1">
    <source>
        <dbReference type="SAM" id="MobiDB-lite"/>
    </source>
</evidence>
<dbReference type="VEuPathDB" id="FungiDB:P170DRAFT_397971"/>
<evidence type="ECO:0000313" key="3">
    <source>
        <dbReference type="Proteomes" id="UP000234275"/>
    </source>
</evidence>
<dbReference type="RefSeq" id="XP_024709769.1">
    <property type="nucleotide sequence ID" value="XM_024846202.1"/>
</dbReference>
<gene>
    <name evidence="2" type="ORF">P170DRAFT_397971</name>
</gene>
<dbReference type="GeneID" id="36553901"/>
<dbReference type="OrthoDB" id="4630416at2759"/>
<feature type="region of interest" description="Disordered" evidence="1">
    <location>
        <begin position="201"/>
        <end position="220"/>
    </location>
</feature>
<sequence length="426" mass="47992">MSSNSSIKRDGFTSEYGRFCTVRGRIQRQDGASLRSMFLPKLTPAGQRTLRDHRDFVRGQLQHYDVAFEEPQFTGNGTQLMKKALQAGKCDTVPPHILEMEMQMHRDWLDTCTIEQLSHDPQWIIEKHFGSARQPDRTITTTVLGVPFPWSSEYRVSLIQNAASKVAGLHHEIGQGPSTKTVFVGWDKAAGYAAKKKKELQAAKKERETERAKSHADYRRQARKVASPVGSYMIDCREIEEQWPDQAEDLYLDIDATGEPGVFKAEFDFGVLEGVMILCADKAILERYCSQGDEPSEDEYEWDEESLEEDVFEDEKPKVGSKRKAPAPQRGGGSKKSKNTPARTFLVKMRGRETGEGEIMDVSKNGTITFKDGQFASFMGKADMALVGTGVVFTARKVSDTSSSQGAEWADYSGRQHERERVSRWH</sequence>
<evidence type="ECO:0000313" key="2">
    <source>
        <dbReference type="EMBL" id="PLB54467.1"/>
    </source>
</evidence>
<comment type="caution">
    <text evidence="2">The sequence shown here is derived from an EMBL/GenBank/DDBJ whole genome shotgun (WGS) entry which is preliminary data.</text>
</comment>
<protein>
    <recommendedName>
        <fullName evidence="4">AT hook motif family protein</fullName>
    </recommendedName>
</protein>
<feature type="region of interest" description="Disordered" evidence="1">
    <location>
        <begin position="293"/>
        <end position="344"/>
    </location>
</feature>
<organism evidence="2 3">
    <name type="scientific">Aspergillus steynii IBT 23096</name>
    <dbReference type="NCBI Taxonomy" id="1392250"/>
    <lineage>
        <taxon>Eukaryota</taxon>
        <taxon>Fungi</taxon>
        <taxon>Dikarya</taxon>
        <taxon>Ascomycota</taxon>
        <taxon>Pezizomycotina</taxon>
        <taxon>Eurotiomycetes</taxon>
        <taxon>Eurotiomycetidae</taxon>
        <taxon>Eurotiales</taxon>
        <taxon>Aspergillaceae</taxon>
        <taxon>Aspergillus</taxon>
        <taxon>Aspergillus subgen. Circumdati</taxon>
    </lineage>
</organism>
<name>A0A2I2GNL3_9EURO</name>
<keyword evidence="3" id="KW-1185">Reference proteome</keyword>